<accession>A0A919XMZ1</accession>
<dbReference type="Proteomes" id="UP000681162">
    <property type="component" value="Unassembled WGS sequence"/>
</dbReference>
<dbReference type="AlphaFoldDB" id="A0A919XMZ1"/>
<comment type="caution">
    <text evidence="1">The sequence shown here is derived from an EMBL/GenBank/DDBJ whole genome shotgun (WGS) entry which is preliminary data.</text>
</comment>
<evidence type="ECO:0000313" key="1">
    <source>
        <dbReference type="EMBL" id="GIO35221.1"/>
    </source>
</evidence>
<gene>
    <name evidence="1" type="ORF">J41TS12_00820</name>
</gene>
<organism evidence="1 2">
    <name type="scientific">Paenibacillus antibioticophila</name>
    <dbReference type="NCBI Taxonomy" id="1274374"/>
    <lineage>
        <taxon>Bacteria</taxon>
        <taxon>Bacillati</taxon>
        <taxon>Bacillota</taxon>
        <taxon>Bacilli</taxon>
        <taxon>Bacillales</taxon>
        <taxon>Paenibacillaceae</taxon>
        <taxon>Paenibacillus</taxon>
    </lineage>
</organism>
<proteinExistence type="predicted"/>
<sequence>MSNIWALAVLVKIFDVKYEDVVQKLKMLEFKVVYFTRFGKYHYCEDLREVISLFSIGPD</sequence>
<name>A0A919XMZ1_9BACL</name>
<evidence type="ECO:0000313" key="2">
    <source>
        <dbReference type="Proteomes" id="UP000681162"/>
    </source>
</evidence>
<reference evidence="1 2" key="1">
    <citation type="submission" date="2021-03" db="EMBL/GenBank/DDBJ databases">
        <title>Antimicrobial resistance genes in bacteria isolated from Japanese honey, and their potential for conferring macrolide and lincosamide resistance in the American foulbrood pathogen Paenibacillus larvae.</title>
        <authorList>
            <person name="Okamoto M."/>
            <person name="Kumagai M."/>
            <person name="Kanamori H."/>
            <person name="Takamatsu D."/>
        </authorList>
    </citation>
    <scope>NUCLEOTIDE SEQUENCE [LARGE SCALE GENOMIC DNA]</scope>
    <source>
        <strain evidence="1 2">J41TS12</strain>
    </source>
</reference>
<dbReference type="EMBL" id="BORR01000001">
    <property type="protein sequence ID" value="GIO35221.1"/>
    <property type="molecule type" value="Genomic_DNA"/>
</dbReference>
<protein>
    <submittedName>
        <fullName evidence="1">Uncharacterized protein</fullName>
    </submittedName>
</protein>
<keyword evidence="2" id="KW-1185">Reference proteome</keyword>